<dbReference type="EMBL" id="GL732534">
    <property type="protein sequence ID" value="EFX84519.1"/>
    <property type="molecule type" value="Genomic_DNA"/>
</dbReference>
<dbReference type="PhylomeDB" id="E9G7Q4"/>
<dbReference type="OrthoDB" id="2157354at2759"/>
<evidence type="ECO:0000256" key="1">
    <source>
        <dbReference type="ARBA" id="ARBA00022737"/>
    </source>
</evidence>
<dbReference type="STRING" id="6669.E9G7Q4"/>
<dbReference type="InterPro" id="IPR036770">
    <property type="entry name" value="Ankyrin_rpt-contain_sf"/>
</dbReference>
<dbReference type="InterPro" id="IPR002110">
    <property type="entry name" value="Ankyrin_rpt"/>
</dbReference>
<keyword evidence="2" id="KW-0040">ANK repeat</keyword>
<reference evidence="3 4" key="1">
    <citation type="journal article" date="2011" name="Science">
        <title>The ecoresponsive genome of Daphnia pulex.</title>
        <authorList>
            <person name="Colbourne J.K."/>
            <person name="Pfrender M.E."/>
            <person name="Gilbert D."/>
            <person name="Thomas W.K."/>
            <person name="Tucker A."/>
            <person name="Oakley T.H."/>
            <person name="Tokishita S."/>
            <person name="Aerts A."/>
            <person name="Arnold G.J."/>
            <person name="Basu M.K."/>
            <person name="Bauer D.J."/>
            <person name="Caceres C.E."/>
            <person name="Carmel L."/>
            <person name="Casola C."/>
            <person name="Choi J.H."/>
            <person name="Detter J.C."/>
            <person name="Dong Q."/>
            <person name="Dusheyko S."/>
            <person name="Eads B.D."/>
            <person name="Frohlich T."/>
            <person name="Geiler-Samerotte K.A."/>
            <person name="Gerlach D."/>
            <person name="Hatcher P."/>
            <person name="Jogdeo S."/>
            <person name="Krijgsveld J."/>
            <person name="Kriventseva E.V."/>
            <person name="Kultz D."/>
            <person name="Laforsch C."/>
            <person name="Lindquist E."/>
            <person name="Lopez J."/>
            <person name="Manak J.R."/>
            <person name="Muller J."/>
            <person name="Pangilinan J."/>
            <person name="Patwardhan R.P."/>
            <person name="Pitluck S."/>
            <person name="Pritham E.J."/>
            <person name="Rechtsteiner A."/>
            <person name="Rho M."/>
            <person name="Rogozin I.B."/>
            <person name="Sakarya O."/>
            <person name="Salamov A."/>
            <person name="Schaack S."/>
            <person name="Shapiro H."/>
            <person name="Shiga Y."/>
            <person name="Skalitzky C."/>
            <person name="Smith Z."/>
            <person name="Souvorov A."/>
            <person name="Sung W."/>
            <person name="Tang Z."/>
            <person name="Tsuchiya D."/>
            <person name="Tu H."/>
            <person name="Vos H."/>
            <person name="Wang M."/>
            <person name="Wolf Y.I."/>
            <person name="Yamagata H."/>
            <person name="Yamada T."/>
            <person name="Ye Y."/>
            <person name="Shaw J.R."/>
            <person name="Andrews J."/>
            <person name="Crease T.J."/>
            <person name="Tang H."/>
            <person name="Lucas S.M."/>
            <person name="Robertson H.M."/>
            <person name="Bork P."/>
            <person name="Koonin E.V."/>
            <person name="Zdobnov E.M."/>
            <person name="Grigoriev I.V."/>
            <person name="Lynch M."/>
            <person name="Boore J.L."/>
        </authorList>
    </citation>
    <scope>NUCLEOTIDE SEQUENCE [LARGE SCALE GENOMIC DNA]</scope>
</reference>
<dbReference type="KEGG" id="dpx:DAPPUDRAFT_238894"/>
<accession>E9G7Q4</accession>
<name>E9G7Q4_DAPPU</name>
<proteinExistence type="predicted"/>
<gene>
    <name evidence="3" type="ORF">DAPPUDRAFT_238894</name>
</gene>
<keyword evidence="4" id="KW-1185">Reference proteome</keyword>
<evidence type="ECO:0000256" key="2">
    <source>
        <dbReference type="ARBA" id="ARBA00023043"/>
    </source>
</evidence>
<evidence type="ECO:0000313" key="4">
    <source>
        <dbReference type="Proteomes" id="UP000000305"/>
    </source>
</evidence>
<dbReference type="SMART" id="SM00248">
    <property type="entry name" value="ANK"/>
    <property type="match status" value="5"/>
</dbReference>
<organism evidence="3 4">
    <name type="scientific">Daphnia pulex</name>
    <name type="common">Water flea</name>
    <dbReference type="NCBI Taxonomy" id="6669"/>
    <lineage>
        <taxon>Eukaryota</taxon>
        <taxon>Metazoa</taxon>
        <taxon>Ecdysozoa</taxon>
        <taxon>Arthropoda</taxon>
        <taxon>Crustacea</taxon>
        <taxon>Branchiopoda</taxon>
        <taxon>Diplostraca</taxon>
        <taxon>Cladocera</taxon>
        <taxon>Anomopoda</taxon>
        <taxon>Daphniidae</taxon>
        <taxon>Daphnia</taxon>
    </lineage>
</organism>
<dbReference type="HOGENOM" id="CLU_1300780_0_0_1"/>
<dbReference type="Proteomes" id="UP000000305">
    <property type="component" value="Unassembled WGS sequence"/>
</dbReference>
<dbReference type="PANTHER" id="PTHR24198">
    <property type="entry name" value="ANKYRIN REPEAT AND PROTEIN KINASE DOMAIN-CONTAINING PROTEIN"/>
    <property type="match status" value="1"/>
</dbReference>
<keyword evidence="1" id="KW-0677">Repeat</keyword>
<dbReference type="SUPFAM" id="SSF48403">
    <property type="entry name" value="Ankyrin repeat"/>
    <property type="match status" value="1"/>
</dbReference>
<sequence length="212" mass="23334">MNPLSGDNVLHAAARGYGEYEPLQNYPRDVVNAPNLDGETPLITAVKERNFKASLGILRLRPDINVQDCKGNTVLHHTVHNHDLAVTGRLCEAGAETCILNKEGKSCLNLAAVHADVATLRRLFKKKLEAAQDVYIRDFLQVTSLIDATKAGNLKKIHELVRRKGSVLITDDQGNTPLHWVVIHNIPQTAARLAKANKNLILSTLISIHPLL</sequence>
<protein>
    <submittedName>
        <fullName evidence="3">Uncharacterized protein</fullName>
    </submittedName>
</protein>
<dbReference type="InParanoid" id="E9G7Q4"/>
<evidence type="ECO:0000313" key="3">
    <source>
        <dbReference type="EMBL" id="EFX84519.1"/>
    </source>
</evidence>
<dbReference type="PANTHER" id="PTHR24198:SF165">
    <property type="entry name" value="ANKYRIN REPEAT-CONTAINING PROTEIN-RELATED"/>
    <property type="match status" value="1"/>
</dbReference>
<dbReference type="AlphaFoldDB" id="E9G7Q4"/>
<dbReference type="Gene3D" id="1.25.40.20">
    <property type="entry name" value="Ankyrin repeat-containing domain"/>
    <property type="match status" value="2"/>
</dbReference>